<feature type="domain" description="HTH cro/C1-type" evidence="1">
    <location>
        <begin position="1"/>
        <end position="55"/>
    </location>
</feature>
<dbReference type="Proteomes" id="UP000887222">
    <property type="component" value="Unassembled WGS sequence"/>
</dbReference>
<name>A0ABQ4Q5N7_9BURK</name>
<dbReference type="SUPFAM" id="SSF47413">
    <property type="entry name" value="lambda repressor-like DNA-binding domains"/>
    <property type="match status" value="1"/>
</dbReference>
<dbReference type="InterPro" id="IPR041413">
    <property type="entry name" value="MLTR_LBD"/>
</dbReference>
<dbReference type="Gene3D" id="1.10.260.40">
    <property type="entry name" value="lambda repressor-like DNA-binding domains"/>
    <property type="match status" value="1"/>
</dbReference>
<proteinExistence type="predicted"/>
<dbReference type="Pfam" id="PF17765">
    <property type="entry name" value="MLTR_LBD"/>
    <property type="match status" value="1"/>
</dbReference>
<dbReference type="Pfam" id="PF01381">
    <property type="entry name" value="HTH_3"/>
    <property type="match status" value="1"/>
</dbReference>
<dbReference type="InterPro" id="IPR001387">
    <property type="entry name" value="Cro/C1-type_HTH"/>
</dbReference>
<reference evidence="2 3" key="1">
    <citation type="journal article" date="2022" name="Int. J. Syst. Evol. Microbiol.">
        <title>Noviherbaspirillum aridicola sp. nov., isolated from an arid soil in Pakistan.</title>
        <authorList>
            <person name="Khan I.U."/>
            <person name="Saqib M."/>
            <person name="Amin A."/>
            <person name="Hussain F."/>
            <person name="Li L."/>
            <person name="Liu Y.H."/>
            <person name="Fang B.Z."/>
            <person name="Ahmed I."/>
            <person name="Li W.J."/>
        </authorList>
    </citation>
    <scope>NUCLEOTIDE SEQUENCE [LARGE SCALE GENOMIC DNA]</scope>
    <source>
        <strain evidence="2 3">NCCP-691</strain>
    </source>
</reference>
<dbReference type="SMART" id="SM00530">
    <property type="entry name" value="HTH_XRE"/>
    <property type="match status" value="1"/>
</dbReference>
<comment type="caution">
    <text evidence="2">The sequence shown here is derived from an EMBL/GenBank/DDBJ whole genome shotgun (WGS) entry which is preliminary data.</text>
</comment>
<dbReference type="Gene3D" id="3.30.450.180">
    <property type="match status" value="1"/>
</dbReference>
<evidence type="ECO:0000313" key="3">
    <source>
        <dbReference type="Proteomes" id="UP000887222"/>
    </source>
</evidence>
<gene>
    <name evidence="2" type="ORF">NCCP691_23250</name>
</gene>
<keyword evidence="3" id="KW-1185">Reference proteome</keyword>
<evidence type="ECO:0000259" key="1">
    <source>
        <dbReference type="PROSITE" id="PS50943"/>
    </source>
</evidence>
<dbReference type="InterPro" id="IPR010982">
    <property type="entry name" value="Lambda_DNA-bd_dom_sf"/>
</dbReference>
<dbReference type="PROSITE" id="PS50943">
    <property type="entry name" value="HTH_CROC1"/>
    <property type="match status" value="1"/>
</dbReference>
<dbReference type="PANTHER" id="PTHR35010">
    <property type="entry name" value="BLL4672 PROTEIN-RELATED"/>
    <property type="match status" value="1"/>
</dbReference>
<dbReference type="CDD" id="cd00093">
    <property type="entry name" value="HTH_XRE"/>
    <property type="match status" value="1"/>
</dbReference>
<dbReference type="EMBL" id="BPMK01000009">
    <property type="protein sequence ID" value="GIZ52311.1"/>
    <property type="molecule type" value="Genomic_DNA"/>
</dbReference>
<accession>A0ABQ4Q5N7</accession>
<protein>
    <submittedName>
        <fullName evidence="2">Transcriptional regulator</fullName>
    </submittedName>
</protein>
<sequence>MREWRQRRRLSQLDLALEAEISTRHLSFMETGRSLPSREMVLHLAERLDIPLRERNRLLIAAGYAPMYPERAIDAPQLEPARRAMELVLAGHEPYPALAVDRHWNLVAANQALQSLLAGVPPALLAPPVNVLRLSLHPEGVAPRPEGVAPRIDNYHEWRDHLLERLRRQIAASGDPVLARLLEELSAYPAPPGADHPRQEHDESASIAVPFRLRTEAGVLSFISTITVFGTPVDVTLSELALESFFPADARTAAALQAGKAS</sequence>
<organism evidence="2 3">
    <name type="scientific">Noviherbaspirillum aridicola</name>
    <dbReference type="NCBI Taxonomy" id="2849687"/>
    <lineage>
        <taxon>Bacteria</taxon>
        <taxon>Pseudomonadati</taxon>
        <taxon>Pseudomonadota</taxon>
        <taxon>Betaproteobacteria</taxon>
        <taxon>Burkholderiales</taxon>
        <taxon>Oxalobacteraceae</taxon>
        <taxon>Noviherbaspirillum</taxon>
    </lineage>
</organism>
<dbReference type="PANTHER" id="PTHR35010:SF4">
    <property type="entry name" value="BLL5781 PROTEIN"/>
    <property type="match status" value="1"/>
</dbReference>
<evidence type="ECO:0000313" key="2">
    <source>
        <dbReference type="EMBL" id="GIZ52311.1"/>
    </source>
</evidence>